<evidence type="ECO:0000313" key="3">
    <source>
        <dbReference type="EMBL" id="QEL11177.1"/>
    </source>
</evidence>
<feature type="domain" description="DUF2489" evidence="2">
    <location>
        <begin position="102"/>
        <end position="228"/>
    </location>
</feature>
<protein>
    <submittedName>
        <fullName evidence="3">DUF2489 domain-containing protein</fullName>
    </submittedName>
</protein>
<dbReference type="Proteomes" id="UP000322553">
    <property type="component" value="Chromosome"/>
</dbReference>
<dbReference type="KEGG" id="kuy:FY550_08535"/>
<feature type="transmembrane region" description="Helical" evidence="1">
    <location>
        <begin position="88"/>
        <end position="110"/>
    </location>
</feature>
<accession>A0A5C0ZZK2</accession>
<sequence>MDFMPEPIERIGQIDRDTLNTSNTQSTNHQHNSLGHGLQPLLSTLNDNCNATLRQQLFSCCTGDGRMTILSTTYYTALSFTRSRLMSMALSLSLLLLAILIVFALAVYALRLRREVVRRREAYRREQRQARDNCLKNLDIIGRAVLADQVDLVEGCIRISVMLDLLGREFDPQGAFVIFDRIRRRTDHLHRHEARRKLTPAERMHEDKDRLHIAAEEREAVHERVEQLLGYARNFAAR</sequence>
<keyword evidence="1" id="KW-0812">Transmembrane</keyword>
<organism evidence="3 4">
    <name type="scientific">Kushneria phosphatilytica</name>
    <dbReference type="NCBI Taxonomy" id="657387"/>
    <lineage>
        <taxon>Bacteria</taxon>
        <taxon>Pseudomonadati</taxon>
        <taxon>Pseudomonadota</taxon>
        <taxon>Gammaproteobacteria</taxon>
        <taxon>Oceanospirillales</taxon>
        <taxon>Halomonadaceae</taxon>
        <taxon>Kushneria</taxon>
    </lineage>
</organism>
<dbReference type="AlphaFoldDB" id="A0A5C0ZZK2"/>
<dbReference type="Pfam" id="PF10675">
    <property type="entry name" value="DUF2489"/>
    <property type="match status" value="1"/>
</dbReference>
<evidence type="ECO:0000256" key="1">
    <source>
        <dbReference type="SAM" id="Phobius"/>
    </source>
</evidence>
<proteinExistence type="predicted"/>
<dbReference type="InterPro" id="IPR019617">
    <property type="entry name" value="DUF2489"/>
</dbReference>
<name>A0A5C0ZZK2_9GAMM</name>
<evidence type="ECO:0000313" key="4">
    <source>
        <dbReference type="Proteomes" id="UP000322553"/>
    </source>
</evidence>
<reference evidence="3 4" key="1">
    <citation type="submission" date="2019-08" db="EMBL/GenBank/DDBJ databases">
        <title>Complete genome sequence of Kushneria sp. YCWA18, a halophilic phosphate-solubilizing bacterium isolated from Daqiao saltern in China.</title>
        <authorList>
            <person name="Du G.-X."/>
            <person name="Qu L.-Y."/>
        </authorList>
    </citation>
    <scope>NUCLEOTIDE SEQUENCE [LARGE SCALE GENOMIC DNA]</scope>
    <source>
        <strain evidence="3 4">YCWA18</strain>
    </source>
</reference>
<dbReference type="EMBL" id="CP043420">
    <property type="protein sequence ID" value="QEL11177.1"/>
    <property type="molecule type" value="Genomic_DNA"/>
</dbReference>
<keyword evidence="1" id="KW-0472">Membrane</keyword>
<keyword evidence="1" id="KW-1133">Transmembrane helix</keyword>
<gene>
    <name evidence="3" type="ORF">FY550_08535</name>
</gene>
<evidence type="ECO:0000259" key="2">
    <source>
        <dbReference type="Pfam" id="PF10675"/>
    </source>
</evidence>
<keyword evidence="4" id="KW-1185">Reference proteome</keyword>